<name>A0A401UJI5_9CLOT</name>
<dbReference type="AlphaFoldDB" id="A0A401UJI5"/>
<evidence type="ECO:0000313" key="2">
    <source>
        <dbReference type="Proteomes" id="UP000287872"/>
    </source>
</evidence>
<gene>
    <name evidence="1" type="ORF">Ctaglu_12520</name>
</gene>
<proteinExistence type="predicted"/>
<protein>
    <submittedName>
        <fullName evidence="1">Uncharacterized protein</fullName>
    </submittedName>
</protein>
<sequence>MTNDEIYKRIMIMASVKAAKSFVKTCEISKGDLSKLCKRYNIFVEGKATKEDIIDRFVNETLGIKLRNKVINKYNIR</sequence>
<dbReference type="RefSeq" id="WP_124999212.1">
    <property type="nucleotide sequence ID" value="NZ_BHYK01000005.1"/>
</dbReference>
<keyword evidence="2" id="KW-1185">Reference proteome</keyword>
<dbReference type="Proteomes" id="UP000287872">
    <property type="component" value="Unassembled WGS sequence"/>
</dbReference>
<dbReference type="OrthoDB" id="1912125at2"/>
<accession>A0A401UJI5</accession>
<dbReference type="GeneID" id="77242116"/>
<evidence type="ECO:0000313" key="1">
    <source>
        <dbReference type="EMBL" id="GCD09629.1"/>
    </source>
</evidence>
<dbReference type="EMBL" id="BHYK01000005">
    <property type="protein sequence ID" value="GCD09629.1"/>
    <property type="molecule type" value="Genomic_DNA"/>
</dbReference>
<reference evidence="1 2" key="1">
    <citation type="submission" date="2018-11" db="EMBL/GenBank/DDBJ databases">
        <title>Genome sequencing and assembly of Clostridium tagluense strain A121.</title>
        <authorList>
            <person name="Murakami T."/>
            <person name="Segawa T."/>
            <person name="Shcherbakova V.A."/>
            <person name="Mori H."/>
            <person name="Yoshimura Y."/>
        </authorList>
    </citation>
    <scope>NUCLEOTIDE SEQUENCE [LARGE SCALE GENOMIC DNA]</scope>
    <source>
        <strain evidence="1 2">A121</strain>
    </source>
</reference>
<organism evidence="1 2">
    <name type="scientific">Clostridium tagluense</name>
    <dbReference type="NCBI Taxonomy" id="360422"/>
    <lineage>
        <taxon>Bacteria</taxon>
        <taxon>Bacillati</taxon>
        <taxon>Bacillota</taxon>
        <taxon>Clostridia</taxon>
        <taxon>Eubacteriales</taxon>
        <taxon>Clostridiaceae</taxon>
        <taxon>Clostridium</taxon>
    </lineage>
</organism>
<comment type="caution">
    <text evidence="1">The sequence shown here is derived from an EMBL/GenBank/DDBJ whole genome shotgun (WGS) entry which is preliminary data.</text>
</comment>